<feature type="compositionally biased region" description="Basic and acidic residues" evidence="1">
    <location>
        <begin position="44"/>
        <end position="55"/>
    </location>
</feature>
<dbReference type="EMBL" id="BAABFA010000004">
    <property type="protein sequence ID" value="GAA4460822.1"/>
    <property type="molecule type" value="Genomic_DNA"/>
</dbReference>
<reference evidence="3" key="1">
    <citation type="journal article" date="2019" name="Int. J. Syst. Evol. Microbiol.">
        <title>The Global Catalogue of Microorganisms (GCM) 10K type strain sequencing project: providing services to taxonomists for standard genome sequencing and annotation.</title>
        <authorList>
            <consortium name="The Broad Institute Genomics Platform"/>
            <consortium name="The Broad Institute Genome Sequencing Center for Infectious Disease"/>
            <person name="Wu L."/>
            <person name="Ma J."/>
        </authorList>
    </citation>
    <scope>NUCLEOTIDE SEQUENCE [LARGE SCALE GENOMIC DNA]</scope>
    <source>
        <strain evidence="3">JCM 32105</strain>
    </source>
</reference>
<accession>A0ABP8N3T1</accession>
<organism evidence="2 3">
    <name type="scientific">Nemorincola caseinilytica</name>
    <dbReference type="NCBI Taxonomy" id="2054315"/>
    <lineage>
        <taxon>Bacteria</taxon>
        <taxon>Pseudomonadati</taxon>
        <taxon>Bacteroidota</taxon>
        <taxon>Chitinophagia</taxon>
        <taxon>Chitinophagales</taxon>
        <taxon>Chitinophagaceae</taxon>
        <taxon>Nemorincola</taxon>
    </lineage>
</organism>
<protein>
    <submittedName>
        <fullName evidence="2">Uncharacterized protein</fullName>
    </submittedName>
</protein>
<comment type="caution">
    <text evidence="2">The sequence shown here is derived from an EMBL/GenBank/DDBJ whole genome shotgun (WGS) entry which is preliminary data.</text>
</comment>
<dbReference type="Proteomes" id="UP001500067">
    <property type="component" value="Unassembled WGS sequence"/>
</dbReference>
<keyword evidence="3" id="KW-1185">Reference proteome</keyword>
<feature type="region of interest" description="Disordered" evidence="1">
    <location>
        <begin position="20"/>
        <end position="55"/>
    </location>
</feature>
<gene>
    <name evidence="2" type="ORF">GCM10023093_04240</name>
</gene>
<feature type="compositionally biased region" description="Acidic residues" evidence="1">
    <location>
        <begin position="25"/>
        <end position="38"/>
    </location>
</feature>
<sequence>MPVKALGKLLAKAQMTEEVKHSCDDDATDDNGCPDDEGPGGNEGSKDSKESKDETIDKFNDLIHYDHSIFPLLSKSSSPGSLSHPANEDLLHLFKKDIHCPPPNC</sequence>
<evidence type="ECO:0000256" key="1">
    <source>
        <dbReference type="SAM" id="MobiDB-lite"/>
    </source>
</evidence>
<proteinExistence type="predicted"/>
<name>A0ABP8N3T1_9BACT</name>
<evidence type="ECO:0000313" key="3">
    <source>
        <dbReference type="Proteomes" id="UP001500067"/>
    </source>
</evidence>
<evidence type="ECO:0000313" key="2">
    <source>
        <dbReference type="EMBL" id="GAA4460822.1"/>
    </source>
</evidence>